<evidence type="ECO:0000313" key="2">
    <source>
        <dbReference type="Proteomes" id="UP000231878"/>
    </source>
</evidence>
<organism evidence="1 2">
    <name type="scientific">Burkholderia pseudomallei</name>
    <name type="common">Pseudomonas pseudomallei</name>
    <dbReference type="NCBI Taxonomy" id="28450"/>
    <lineage>
        <taxon>Bacteria</taxon>
        <taxon>Pseudomonadati</taxon>
        <taxon>Pseudomonadota</taxon>
        <taxon>Betaproteobacteria</taxon>
        <taxon>Burkholderiales</taxon>
        <taxon>Burkholderiaceae</taxon>
        <taxon>Burkholderia</taxon>
        <taxon>pseudomallei group</taxon>
    </lineage>
</organism>
<gene>
    <name evidence="1" type="ORF">CWD88_08125</name>
</gene>
<dbReference type="AlphaFoldDB" id="A0AAX0UD79"/>
<accession>A0AAX0UD79</accession>
<dbReference type="EMBL" id="PHRB01000006">
    <property type="protein sequence ID" value="PJO66603.1"/>
    <property type="molecule type" value="Genomic_DNA"/>
</dbReference>
<evidence type="ECO:0000313" key="1">
    <source>
        <dbReference type="EMBL" id="PJO66603.1"/>
    </source>
</evidence>
<dbReference type="Proteomes" id="UP000231878">
    <property type="component" value="Unassembled WGS sequence"/>
</dbReference>
<comment type="caution">
    <text evidence="1">The sequence shown here is derived from an EMBL/GenBank/DDBJ whole genome shotgun (WGS) entry which is preliminary data.</text>
</comment>
<protein>
    <submittedName>
        <fullName evidence="1">Uncharacterized protein</fullName>
    </submittedName>
</protein>
<name>A0AAX0UD79_BURPE</name>
<proteinExistence type="predicted"/>
<reference evidence="1 2" key="1">
    <citation type="submission" date="2017-11" db="EMBL/GenBank/DDBJ databases">
        <title>Molecular characterization of Burkholderia pseudomallei and closely related isolates from Vietnam.</title>
        <authorList>
            <person name="Ustinov D.V."/>
            <person name="Antonov A.S."/>
            <person name="Avdusheva E.F."/>
            <person name="Shpak I.M."/>
            <person name="Zakharova I.B."/>
            <person name="Thi L.A."/>
            <person name="Teteryatnikova N."/>
            <person name="Lopasteyskaya Y.A."/>
            <person name="Kuzyutina J.A."/>
            <person name="Ngo T.N."/>
            <person name="Victorov D.V."/>
        </authorList>
    </citation>
    <scope>NUCLEOTIDE SEQUENCE [LARGE SCALE GENOMIC DNA]</scope>
    <source>
        <strain evidence="1 2">V1512</strain>
    </source>
</reference>
<sequence length="62" mass="6738">MADAVHVEGVETDLSGHGEAFSRYGRYGRCVRTRGDAAMRRCGDAARRYSAPWRGGSVSFTA</sequence>